<dbReference type="AlphaFoldDB" id="X1I3E2"/>
<dbReference type="PANTHER" id="PTHR40459:SF1">
    <property type="entry name" value="CONSERVED HYPOTHETICAL ALANINE AND LEUCINE RICH PROTEIN"/>
    <property type="match status" value="1"/>
</dbReference>
<dbReference type="Gene3D" id="1.10.1040.20">
    <property type="entry name" value="ProC-like, C-terminal domain"/>
    <property type="match status" value="1"/>
</dbReference>
<proteinExistence type="predicted"/>
<accession>X1I3E2</accession>
<dbReference type="SUPFAM" id="SSF51735">
    <property type="entry name" value="NAD(P)-binding Rossmann-fold domains"/>
    <property type="match status" value="1"/>
</dbReference>
<protein>
    <recommendedName>
        <fullName evidence="4">DUF2520 domain-containing protein</fullName>
    </recommendedName>
</protein>
<dbReference type="EMBL" id="BARU01021476">
    <property type="protein sequence ID" value="GAH60599.1"/>
    <property type="molecule type" value="Genomic_DNA"/>
</dbReference>
<sequence>MQKIGFIGVGLVGTAFGVRLSQQGYEVIAVYDVSLAAAQRFAKAVPDCQVCERAQDVADMAKFVFITTPDDIIAMVAAQVNWHTGQSVIHCSGACSTDVLKPAKERGATVGSFHPCQTFASIDQAVENLPGSTFAIEAEEPLLSVLKEMATALRGSWLELKAEDKALYHASASIACNYFYTIVKLAADLWQNFDKSTAEATQAFLPILRGSVNNIANVGLPGCLTGPI</sequence>
<dbReference type="Gene3D" id="3.40.50.720">
    <property type="entry name" value="NAD(P)-binding Rossmann-like Domain"/>
    <property type="match status" value="1"/>
</dbReference>
<feature type="domain" description="Putative oxidoreductase/dehydrogenase Rossmann-like" evidence="1">
    <location>
        <begin position="3"/>
        <end position="115"/>
    </location>
</feature>
<dbReference type="InterPro" id="IPR019665">
    <property type="entry name" value="OxRdtase/DH_put_Rossmann_dom"/>
</dbReference>
<evidence type="ECO:0000259" key="1">
    <source>
        <dbReference type="Pfam" id="PF10727"/>
    </source>
</evidence>
<feature type="non-terminal residue" evidence="3">
    <location>
        <position position="228"/>
    </location>
</feature>
<comment type="caution">
    <text evidence="3">The sequence shown here is derived from an EMBL/GenBank/DDBJ whole genome shotgun (WGS) entry which is preliminary data.</text>
</comment>
<dbReference type="InterPro" id="IPR037108">
    <property type="entry name" value="TM1727-like_C_sf"/>
</dbReference>
<dbReference type="Pfam" id="PF10728">
    <property type="entry name" value="DUF2520"/>
    <property type="match status" value="1"/>
</dbReference>
<dbReference type="Pfam" id="PF10727">
    <property type="entry name" value="Rossmann-like"/>
    <property type="match status" value="1"/>
</dbReference>
<dbReference type="PANTHER" id="PTHR40459">
    <property type="entry name" value="CONSERVED HYPOTHETICAL ALANINE AND LEUCINE RICH PROTEIN"/>
    <property type="match status" value="1"/>
</dbReference>
<dbReference type="InterPro" id="IPR008927">
    <property type="entry name" value="6-PGluconate_DH-like_C_sf"/>
</dbReference>
<dbReference type="InterPro" id="IPR018931">
    <property type="entry name" value="DUF2520"/>
</dbReference>
<evidence type="ECO:0008006" key="4">
    <source>
        <dbReference type="Google" id="ProtNLM"/>
    </source>
</evidence>
<evidence type="ECO:0000313" key="3">
    <source>
        <dbReference type="EMBL" id="GAH60599.1"/>
    </source>
</evidence>
<organism evidence="3">
    <name type="scientific">marine sediment metagenome</name>
    <dbReference type="NCBI Taxonomy" id="412755"/>
    <lineage>
        <taxon>unclassified sequences</taxon>
        <taxon>metagenomes</taxon>
        <taxon>ecological metagenomes</taxon>
    </lineage>
</organism>
<dbReference type="SUPFAM" id="SSF48179">
    <property type="entry name" value="6-phosphogluconate dehydrogenase C-terminal domain-like"/>
    <property type="match status" value="1"/>
</dbReference>
<evidence type="ECO:0000259" key="2">
    <source>
        <dbReference type="Pfam" id="PF10728"/>
    </source>
</evidence>
<gene>
    <name evidence="3" type="ORF">S03H2_35129</name>
</gene>
<feature type="domain" description="DUF2520" evidence="2">
    <location>
        <begin position="133"/>
        <end position="228"/>
    </location>
</feature>
<dbReference type="InterPro" id="IPR036291">
    <property type="entry name" value="NAD(P)-bd_dom_sf"/>
</dbReference>
<reference evidence="3" key="1">
    <citation type="journal article" date="2014" name="Front. Microbiol.">
        <title>High frequency of phylogenetically diverse reductive dehalogenase-homologous genes in deep subseafloor sedimentary metagenomes.</title>
        <authorList>
            <person name="Kawai M."/>
            <person name="Futagami T."/>
            <person name="Toyoda A."/>
            <person name="Takaki Y."/>
            <person name="Nishi S."/>
            <person name="Hori S."/>
            <person name="Arai W."/>
            <person name="Tsubouchi T."/>
            <person name="Morono Y."/>
            <person name="Uchiyama I."/>
            <person name="Ito T."/>
            <person name="Fujiyama A."/>
            <person name="Inagaki F."/>
            <person name="Takami H."/>
        </authorList>
    </citation>
    <scope>NUCLEOTIDE SEQUENCE</scope>
    <source>
        <strain evidence="3">Expedition CK06-06</strain>
    </source>
</reference>
<name>X1I3E2_9ZZZZ</name>